<dbReference type="Gene3D" id="3.40.50.2000">
    <property type="entry name" value="Glycogen Phosphorylase B"/>
    <property type="match status" value="2"/>
</dbReference>
<feature type="domain" description="Glycosyltransferase subfamily 4-like N-terminal" evidence="2">
    <location>
        <begin position="1"/>
        <end position="152"/>
    </location>
</feature>
<organism evidence="3 4">
    <name type="scientific">Alicyclobacillus sendaiensis PA2</name>
    <dbReference type="NCBI Taxonomy" id="3029425"/>
    <lineage>
        <taxon>Bacteria</taxon>
        <taxon>Bacillati</taxon>
        <taxon>Bacillota</taxon>
        <taxon>Bacilli</taxon>
        <taxon>Bacillales</taxon>
        <taxon>Alicyclobacillaceae</taxon>
        <taxon>Alicyclobacillus</taxon>
    </lineage>
</organism>
<keyword evidence="3" id="KW-0808">Transferase</keyword>
<dbReference type="CDD" id="cd03811">
    <property type="entry name" value="GT4_GT28_WabH-like"/>
    <property type="match status" value="1"/>
</dbReference>
<dbReference type="PANTHER" id="PTHR12526:SF630">
    <property type="entry name" value="GLYCOSYLTRANSFERASE"/>
    <property type="match status" value="1"/>
</dbReference>
<keyword evidence="4" id="KW-1185">Reference proteome</keyword>
<dbReference type="EMBL" id="JASGCB010000027">
    <property type="protein sequence ID" value="MDI9260940.1"/>
    <property type="molecule type" value="Genomic_DNA"/>
</dbReference>
<evidence type="ECO:0000313" key="3">
    <source>
        <dbReference type="EMBL" id="MDI9260940.1"/>
    </source>
</evidence>
<dbReference type="SUPFAM" id="SSF53756">
    <property type="entry name" value="UDP-Glycosyltransferase/glycogen phosphorylase"/>
    <property type="match status" value="1"/>
</dbReference>
<reference evidence="3 4" key="1">
    <citation type="submission" date="2023-04" db="EMBL/GenBank/DDBJ databases">
        <title>A. sendaiensis sub sp. chiapanensis a novel subspecie with specific adaptation in bacterial cell wall isolated from an active volcano.</title>
        <authorList>
            <person name="Alvarez Gutierrez P.E."/>
            <person name="Ortiz Cortes L.Y."/>
        </authorList>
    </citation>
    <scope>NUCLEOTIDE SEQUENCE [LARGE SCALE GENOMIC DNA]</scope>
    <source>
        <strain evidence="3 4">PA2</strain>
    </source>
</reference>
<dbReference type="Proteomes" id="UP001529245">
    <property type="component" value="Unassembled WGS sequence"/>
</dbReference>
<dbReference type="Pfam" id="PF13439">
    <property type="entry name" value="Glyco_transf_4"/>
    <property type="match status" value="1"/>
</dbReference>
<dbReference type="InterPro" id="IPR028098">
    <property type="entry name" value="Glyco_trans_4-like_N"/>
</dbReference>
<evidence type="ECO:0000259" key="2">
    <source>
        <dbReference type="Pfam" id="PF13439"/>
    </source>
</evidence>
<dbReference type="GO" id="GO:0016757">
    <property type="term" value="F:glycosyltransferase activity"/>
    <property type="evidence" value="ECO:0007669"/>
    <property type="project" value="UniProtKB-KW"/>
</dbReference>
<comment type="caution">
    <text evidence="3">The sequence shown here is derived from an EMBL/GenBank/DDBJ whole genome shotgun (WGS) entry which is preliminary data.</text>
</comment>
<dbReference type="Pfam" id="PF00534">
    <property type="entry name" value="Glycos_transf_1"/>
    <property type="match status" value="1"/>
</dbReference>
<evidence type="ECO:0000259" key="1">
    <source>
        <dbReference type="Pfam" id="PF00534"/>
    </source>
</evidence>
<gene>
    <name evidence="3" type="ORF">QID03_12295</name>
</gene>
<dbReference type="EC" id="2.4.-.-" evidence="3"/>
<dbReference type="InterPro" id="IPR001296">
    <property type="entry name" value="Glyco_trans_1"/>
</dbReference>
<proteinExistence type="predicted"/>
<keyword evidence="3" id="KW-0328">Glycosyltransferase</keyword>
<sequence length="344" mass="38267">METTVTVIANKLVEQGNRVRIFQAYPSLYPEWLASLPNIQFFGPLDQGPNRNFKQEAERLRSLFDCQGYPDIVVATHTPFPVLHSFLALTHLEERRPPIISWLHSPADCYEAAEALQLADAHLAISRRVGESIRRYVPPDQPIFYVGNPVVLDGVSPIPRTEGDVLNFLYIGRLDIGDKRVDLLFSALALVRGDFHLHVIGDGFSRHSLMALASAKGIQSKITWYGWLRDPWTVVSSADLLILPSAYEGFGMVLVEALARGVPLVASKTEGPEEIVTEDVGWLFPPGDVLSLAKILQGIVSRELPLPSPETCMASAMRYDVDRVLERFTGALRTVVKQRKGIVM</sequence>
<protein>
    <submittedName>
        <fullName evidence="3">Glycosyltransferase</fullName>
        <ecNumber evidence="3">2.4.-.-</ecNumber>
    </submittedName>
</protein>
<dbReference type="PANTHER" id="PTHR12526">
    <property type="entry name" value="GLYCOSYLTRANSFERASE"/>
    <property type="match status" value="1"/>
</dbReference>
<feature type="domain" description="Glycosyl transferase family 1" evidence="1">
    <location>
        <begin position="167"/>
        <end position="301"/>
    </location>
</feature>
<accession>A0ABT6Y151</accession>
<dbReference type="RefSeq" id="WP_283204360.1">
    <property type="nucleotide sequence ID" value="NZ_JASGCB010000027.1"/>
</dbReference>
<name>A0ABT6Y151_ALISE</name>
<evidence type="ECO:0000313" key="4">
    <source>
        <dbReference type="Proteomes" id="UP001529245"/>
    </source>
</evidence>